<dbReference type="VEuPathDB" id="TrichDB:TVAGG3_0059850"/>
<organism evidence="2 3">
    <name type="scientific">Trichomonas vaginalis (strain ATCC PRA-98 / G3)</name>
    <dbReference type="NCBI Taxonomy" id="412133"/>
    <lineage>
        <taxon>Eukaryota</taxon>
        <taxon>Metamonada</taxon>
        <taxon>Parabasalia</taxon>
        <taxon>Trichomonadida</taxon>
        <taxon>Trichomonadidae</taxon>
        <taxon>Trichomonas</taxon>
    </lineage>
</organism>
<dbReference type="SMR" id="A2DMN6"/>
<proteinExistence type="predicted"/>
<feature type="transmembrane region" description="Helical" evidence="1">
    <location>
        <begin position="64"/>
        <end position="85"/>
    </location>
</feature>
<keyword evidence="1" id="KW-1133">Transmembrane helix</keyword>
<dbReference type="KEGG" id="tva:5463760"/>
<dbReference type="RefSeq" id="XP_001579243.1">
    <property type="nucleotide sequence ID" value="XM_001579193.1"/>
</dbReference>
<accession>A2DMN6</accession>
<gene>
    <name evidence="2" type="ORF">TVAG_253690</name>
</gene>
<evidence type="ECO:0000313" key="3">
    <source>
        <dbReference type="Proteomes" id="UP000001542"/>
    </source>
</evidence>
<dbReference type="VEuPathDB" id="TrichDB:TVAG_253690"/>
<feature type="transmembrane region" description="Helical" evidence="1">
    <location>
        <begin position="37"/>
        <end position="58"/>
    </location>
</feature>
<reference evidence="2" key="2">
    <citation type="journal article" date="2007" name="Science">
        <title>Draft genome sequence of the sexually transmitted pathogen Trichomonas vaginalis.</title>
        <authorList>
            <person name="Carlton J.M."/>
            <person name="Hirt R.P."/>
            <person name="Silva J.C."/>
            <person name="Delcher A.L."/>
            <person name="Schatz M."/>
            <person name="Zhao Q."/>
            <person name="Wortman J.R."/>
            <person name="Bidwell S.L."/>
            <person name="Alsmark U.C.M."/>
            <person name="Besteiro S."/>
            <person name="Sicheritz-Ponten T."/>
            <person name="Noel C.J."/>
            <person name="Dacks J.B."/>
            <person name="Foster P.G."/>
            <person name="Simillion C."/>
            <person name="Van de Peer Y."/>
            <person name="Miranda-Saavedra D."/>
            <person name="Barton G.J."/>
            <person name="Westrop G.D."/>
            <person name="Mueller S."/>
            <person name="Dessi D."/>
            <person name="Fiori P.L."/>
            <person name="Ren Q."/>
            <person name="Paulsen I."/>
            <person name="Zhang H."/>
            <person name="Bastida-Corcuera F.D."/>
            <person name="Simoes-Barbosa A."/>
            <person name="Brown M.T."/>
            <person name="Hayes R.D."/>
            <person name="Mukherjee M."/>
            <person name="Okumura C.Y."/>
            <person name="Schneider R."/>
            <person name="Smith A.J."/>
            <person name="Vanacova S."/>
            <person name="Villalvazo M."/>
            <person name="Haas B.J."/>
            <person name="Pertea M."/>
            <person name="Feldblyum T.V."/>
            <person name="Utterback T.R."/>
            <person name="Shu C.L."/>
            <person name="Osoegawa K."/>
            <person name="de Jong P.J."/>
            <person name="Hrdy I."/>
            <person name="Horvathova L."/>
            <person name="Zubacova Z."/>
            <person name="Dolezal P."/>
            <person name="Malik S.B."/>
            <person name="Logsdon J.M. Jr."/>
            <person name="Henze K."/>
            <person name="Gupta A."/>
            <person name="Wang C.C."/>
            <person name="Dunne R.L."/>
            <person name="Upcroft J.A."/>
            <person name="Upcroft P."/>
            <person name="White O."/>
            <person name="Salzberg S.L."/>
            <person name="Tang P."/>
            <person name="Chiu C.-H."/>
            <person name="Lee Y.-S."/>
            <person name="Embley T.M."/>
            <person name="Coombs G.H."/>
            <person name="Mottram J.C."/>
            <person name="Tachezy J."/>
            <person name="Fraser-Liggett C.M."/>
            <person name="Johnson P.J."/>
        </authorList>
    </citation>
    <scope>NUCLEOTIDE SEQUENCE [LARGE SCALE GENOMIC DNA]</scope>
    <source>
        <strain evidence="2">G3</strain>
    </source>
</reference>
<keyword evidence="3" id="KW-1185">Reference proteome</keyword>
<dbReference type="EMBL" id="DS113220">
    <property type="protein sequence ID" value="EAY18257.1"/>
    <property type="molecule type" value="Genomic_DNA"/>
</dbReference>
<name>A2DMN6_TRIV3</name>
<dbReference type="Proteomes" id="UP000001542">
    <property type="component" value="Unassembled WGS sequence"/>
</dbReference>
<sequence length="119" mass="13581">MFRNSSIPGVVELKHVPISNFDENEKESEWIYTVKKYWSPILSILISIFGGIVVGLSARSMIESYIYGYLLGIESILCAIISFFISCTKEKRVFQRFVLYFAIAAVFSPLSCWFGFKLA</sequence>
<keyword evidence="1" id="KW-0472">Membrane</keyword>
<dbReference type="InParanoid" id="A2DMN6"/>
<protein>
    <submittedName>
        <fullName evidence="2">Uncharacterized protein</fullName>
    </submittedName>
</protein>
<keyword evidence="1" id="KW-0812">Transmembrane</keyword>
<dbReference type="AlphaFoldDB" id="A2DMN6"/>
<evidence type="ECO:0000256" key="1">
    <source>
        <dbReference type="SAM" id="Phobius"/>
    </source>
</evidence>
<evidence type="ECO:0000313" key="2">
    <source>
        <dbReference type="EMBL" id="EAY18257.1"/>
    </source>
</evidence>
<feature type="transmembrane region" description="Helical" evidence="1">
    <location>
        <begin position="97"/>
        <end position="116"/>
    </location>
</feature>
<reference evidence="2" key="1">
    <citation type="submission" date="2006-10" db="EMBL/GenBank/DDBJ databases">
        <authorList>
            <person name="Amadeo P."/>
            <person name="Zhao Q."/>
            <person name="Wortman J."/>
            <person name="Fraser-Liggett C."/>
            <person name="Carlton J."/>
        </authorList>
    </citation>
    <scope>NUCLEOTIDE SEQUENCE</scope>
    <source>
        <strain evidence="2">G3</strain>
    </source>
</reference>